<keyword evidence="1" id="KW-1133">Transmembrane helix</keyword>
<dbReference type="EMBL" id="JALHLG010000049">
    <property type="protein sequence ID" value="MCJ2188865.1"/>
    <property type="molecule type" value="Genomic_DNA"/>
</dbReference>
<feature type="transmembrane region" description="Helical" evidence="1">
    <location>
        <begin position="346"/>
        <end position="363"/>
    </location>
</feature>
<protein>
    <recommendedName>
        <fullName evidence="4">Glycosyltransferase RgtA/B/C/D-like domain-containing protein</fullName>
    </recommendedName>
</protein>
<comment type="caution">
    <text evidence="2">The sequence shown here is derived from an EMBL/GenBank/DDBJ whole genome shotgun (WGS) entry which is preliminary data.</text>
</comment>
<keyword evidence="1" id="KW-0472">Membrane</keyword>
<proteinExistence type="predicted"/>
<name>A0ABT0BV55_9SPHN</name>
<feature type="transmembrane region" description="Helical" evidence="1">
    <location>
        <begin position="202"/>
        <end position="226"/>
    </location>
</feature>
<feature type="transmembrane region" description="Helical" evidence="1">
    <location>
        <begin position="266"/>
        <end position="286"/>
    </location>
</feature>
<reference evidence="2 3" key="1">
    <citation type="submission" date="2022-04" db="EMBL/GenBank/DDBJ databases">
        <title>Identification of a novel bacterium isolated from mangrove sediments.</title>
        <authorList>
            <person name="Pan X."/>
        </authorList>
    </citation>
    <scope>NUCLEOTIDE SEQUENCE [LARGE SCALE GENOMIC DNA]</scope>
    <source>
        <strain evidence="2 3">B2638</strain>
    </source>
</reference>
<feature type="transmembrane region" description="Helical" evidence="1">
    <location>
        <begin position="81"/>
        <end position="100"/>
    </location>
</feature>
<dbReference type="Proteomes" id="UP001202281">
    <property type="component" value="Unassembled WGS sequence"/>
</dbReference>
<dbReference type="RefSeq" id="WP_243923836.1">
    <property type="nucleotide sequence ID" value="NZ_JALHLG010000049.1"/>
</dbReference>
<evidence type="ECO:0000256" key="1">
    <source>
        <dbReference type="SAM" id="Phobius"/>
    </source>
</evidence>
<keyword evidence="3" id="KW-1185">Reference proteome</keyword>
<feature type="transmembrane region" description="Helical" evidence="1">
    <location>
        <begin position="112"/>
        <end position="129"/>
    </location>
</feature>
<sequence>MKRPAFLIPTVWIAALTALLLAALLEAANRGYVSTSNMDLWGRTLLASSGELSIQKVVTAFPPLPYATVLAIHGAVPGLDFAAPQLLSALIASLLVWGWYRTLRESGFSLRPAILAVLLLAGSPLYLRAVAEGPGFMMLLAGFWLFALGMFQLRRGHRVNDIILVSTGLVITGFSHPFGLMLVLGVLPFLALAAPPDRLRTATLAVLLVLLFPLIFALASFIYVNWVFAGDGFYFLSHLSRETAGLGSSNVLFFDAGQMPGGIVPPLIAAMGVFAVSPIAISMFVLTARLPPLRLAAAGLIGHLVCTMFLAYMFGLLPPIAAAASLGLPLAAATSARWPQPRPHRSGVIIMLLAGFIGSWLIAATDPASETVRWRAALTGAPVPSTDPELDALAAHTQHKDSVLFDAEAAPAVIALRGNAQGIWSADTTQFRIAALSKTIDARMIVVRNPHSALGGGRVARNFPRLYDEGHPGYHRLFDSGRWRIYVASEGERQ</sequence>
<keyword evidence="1" id="KW-0812">Transmembrane</keyword>
<feature type="transmembrane region" description="Helical" evidence="1">
    <location>
        <begin position="163"/>
        <end position="190"/>
    </location>
</feature>
<accession>A0ABT0BV55</accession>
<gene>
    <name evidence="2" type="ORF">MTR66_18850</name>
</gene>
<evidence type="ECO:0000313" key="3">
    <source>
        <dbReference type="Proteomes" id="UP001202281"/>
    </source>
</evidence>
<evidence type="ECO:0000313" key="2">
    <source>
        <dbReference type="EMBL" id="MCJ2188865.1"/>
    </source>
</evidence>
<feature type="transmembrane region" description="Helical" evidence="1">
    <location>
        <begin position="293"/>
        <end position="314"/>
    </location>
</feature>
<organism evidence="2 3">
    <name type="scientific">Novosphingobium beihaiensis</name>
    <dbReference type="NCBI Taxonomy" id="2930389"/>
    <lineage>
        <taxon>Bacteria</taxon>
        <taxon>Pseudomonadati</taxon>
        <taxon>Pseudomonadota</taxon>
        <taxon>Alphaproteobacteria</taxon>
        <taxon>Sphingomonadales</taxon>
        <taxon>Sphingomonadaceae</taxon>
        <taxon>Novosphingobium</taxon>
    </lineage>
</organism>
<evidence type="ECO:0008006" key="4">
    <source>
        <dbReference type="Google" id="ProtNLM"/>
    </source>
</evidence>